<name>A0AAW1M8G7_SAPOF</name>
<proteinExistence type="predicted"/>
<dbReference type="Pfam" id="PF25133">
    <property type="entry name" value="TYW2_N_2"/>
    <property type="match status" value="1"/>
</dbReference>
<keyword evidence="4" id="KW-1185">Reference proteome</keyword>
<accession>A0AAW1M8G7</accession>
<gene>
    <name evidence="3" type="ORF">RND81_03G072800</name>
</gene>
<dbReference type="EMBL" id="JBDFQZ010000003">
    <property type="protein sequence ID" value="KAK9740946.1"/>
    <property type="molecule type" value="Genomic_DNA"/>
</dbReference>
<dbReference type="SUPFAM" id="SSF53335">
    <property type="entry name" value="S-adenosyl-L-methionine-dependent methyltransferases"/>
    <property type="match status" value="1"/>
</dbReference>
<reference evidence="3 4" key="1">
    <citation type="submission" date="2024-03" db="EMBL/GenBank/DDBJ databases">
        <title>WGS assembly of Saponaria officinalis var. Norfolk2.</title>
        <authorList>
            <person name="Jenkins J."/>
            <person name="Shu S."/>
            <person name="Grimwood J."/>
            <person name="Barry K."/>
            <person name="Goodstein D."/>
            <person name="Schmutz J."/>
            <person name="Leebens-Mack J."/>
            <person name="Osbourn A."/>
        </authorList>
    </citation>
    <scope>NUCLEOTIDE SEQUENCE [LARGE SCALE GENOMIC DNA]</scope>
    <source>
        <strain evidence="4">cv. Norfolk2</strain>
        <strain evidence="3">JIC</strain>
        <tissue evidence="3">Leaf</tissue>
    </source>
</reference>
<dbReference type="InterPro" id="IPR029063">
    <property type="entry name" value="SAM-dependent_MTases_sf"/>
</dbReference>
<protein>
    <recommendedName>
        <fullName evidence="2">TRM5/TYW2-like N-terminal domain-containing protein</fullName>
    </recommendedName>
</protein>
<dbReference type="EMBL" id="JBDFQZ010000003">
    <property type="protein sequence ID" value="KAK9740952.1"/>
    <property type="molecule type" value="Genomic_DNA"/>
</dbReference>
<dbReference type="Proteomes" id="UP001443914">
    <property type="component" value="Unassembled WGS sequence"/>
</dbReference>
<dbReference type="Gene3D" id="3.30.300.110">
    <property type="entry name" value="Met-10+ protein-like domains"/>
    <property type="match status" value="1"/>
</dbReference>
<evidence type="ECO:0000313" key="4">
    <source>
        <dbReference type="Proteomes" id="UP001443914"/>
    </source>
</evidence>
<sequence length="228" mass="25638">MLIKLGTKQGWHDGGSILFAVLLVIVVTEKQHAINITEELLPYKDAIAKVIYDKNYPRIKIVVNKVGTITDEFRVPKFEILAGEGDKVTKVRQYGARFKLDYGPNASDESNRISNGVADIGNVEADSVKMNSPMLEAKRPPKYSQGGMTDGISSLRSMITFSCEETITLLLKLIYSYVYYTFMLLQMMEHLLSLYCSLLYISSMYVCAGEVAEGQRFQYLLSLVMLCL</sequence>
<comment type="caution">
    <text evidence="3">The sequence shown here is derived from an EMBL/GenBank/DDBJ whole genome shotgun (WGS) entry which is preliminary data.</text>
</comment>
<dbReference type="InterPro" id="IPR056744">
    <property type="entry name" value="TRM5/TYW2-like_N"/>
</dbReference>
<evidence type="ECO:0000259" key="2">
    <source>
        <dbReference type="Pfam" id="PF25133"/>
    </source>
</evidence>
<keyword evidence="1" id="KW-0812">Transmembrane</keyword>
<keyword evidence="1" id="KW-0472">Membrane</keyword>
<evidence type="ECO:0000313" key="3">
    <source>
        <dbReference type="EMBL" id="KAK9740952.1"/>
    </source>
</evidence>
<evidence type="ECO:0000256" key="1">
    <source>
        <dbReference type="SAM" id="Phobius"/>
    </source>
</evidence>
<organism evidence="3 4">
    <name type="scientific">Saponaria officinalis</name>
    <name type="common">Common soapwort</name>
    <name type="synonym">Lychnis saponaria</name>
    <dbReference type="NCBI Taxonomy" id="3572"/>
    <lineage>
        <taxon>Eukaryota</taxon>
        <taxon>Viridiplantae</taxon>
        <taxon>Streptophyta</taxon>
        <taxon>Embryophyta</taxon>
        <taxon>Tracheophyta</taxon>
        <taxon>Spermatophyta</taxon>
        <taxon>Magnoliopsida</taxon>
        <taxon>eudicotyledons</taxon>
        <taxon>Gunneridae</taxon>
        <taxon>Pentapetalae</taxon>
        <taxon>Caryophyllales</taxon>
        <taxon>Caryophyllaceae</taxon>
        <taxon>Caryophylleae</taxon>
        <taxon>Saponaria</taxon>
    </lineage>
</organism>
<feature type="transmembrane region" description="Helical" evidence="1">
    <location>
        <begin position="166"/>
        <end position="185"/>
    </location>
</feature>
<feature type="domain" description="TRM5/TYW2-like N-terminal" evidence="2">
    <location>
        <begin position="34"/>
        <end position="85"/>
    </location>
</feature>
<keyword evidence="1" id="KW-1133">Transmembrane helix</keyword>
<dbReference type="AlphaFoldDB" id="A0AAW1M8G7"/>